<comment type="caution">
    <text evidence="2">The sequence shown here is derived from an EMBL/GenBank/DDBJ whole genome shotgun (WGS) entry which is preliminary data.</text>
</comment>
<evidence type="ECO:0000313" key="3">
    <source>
        <dbReference type="Proteomes" id="UP000034235"/>
    </source>
</evidence>
<dbReference type="Pfam" id="PF01370">
    <property type="entry name" value="Epimerase"/>
    <property type="match status" value="1"/>
</dbReference>
<accession>A0A0G0M0S3</accession>
<dbReference type="InterPro" id="IPR036291">
    <property type="entry name" value="NAD(P)-bd_dom_sf"/>
</dbReference>
<protein>
    <submittedName>
        <fullName evidence="2">NAD-dependent epimerase/dehydratase</fullName>
    </submittedName>
</protein>
<dbReference type="Gene3D" id="3.40.50.720">
    <property type="entry name" value="NAD(P)-binding Rossmann-like Domain"/>
    <property type="match status" value="1"/>
</dbReference>
<dbReference type="SUPFAM" id="SSF51735">
    <property type="entry name" value="NAD(P)-binding Rossmann-fold domains"/>
    <property type="match status" value="1"/>
</dbReference>
<evidence type="ECO:0000259" key="1">
    <source>
        <dbReference type="SMART" id="SM00822"/>
    </source>
</evidence>
<dbReference type="InterPro" id="IPR001509">
    <property type="entry name" value="Epimerase_deHydtase"/>
</dbReference>
<reference evidence="2 3" key="1">
    <citation type="journal article" date="2015" name="Nature">
        <title>rRNA introns, odd ribosomes, and small enigmatic genomes across a large radiation of phyla.</title>
        <authorList>
            <person name="Brown C.T."/>
            <person name="Hug L.A."/>
            <person name="Thomas B.C."/>
            <person name="Sharon I."/>
            <person name="Castelle C.J."/>
            <person name="Singh A."/>
            <person name="Wilkins M.J."/>
            <person name="Williams K.H."/>
            <person name="Banfield J.F."/>
        </authorList>
    </citation>
    <scope>NUCLEOTIDE SEQUENCE [LARGE SCALE GENOMIC DNA]</scope>
</reference>
<dbReference type="AlphaFoldDB" id="A0A0G0M0S3"/>
<dbReference type="SMART" id="SM00822">
    <property type="entry name" value="PKS_KR"/>
    <property type="match status" value="1"/>
</dbReference>
<organism evidence="2 3">
    <name type="scientific">Candidatus Daviesbacteria bacterium GW2011_GWA2_38_24</name>
    <dbReference type="NCBI Taxonomy" id="1618422"/>
    <lineage>
        <taxon>Bacteria</taxon>
        <taxon>Candidatus Daviesiibacteriota</taxon>
    </lineage>
</organism>
<dbReference type="PANTHER" id="PTHR43245">
    <property type="entry name" value="BIFUNCTIONAL POLYMYXIN RESISTANCE PROTEIN ARNA"/>
    <property type="match status" value="1"/>
</dbReference>
<gene>
    <name evidence="2" type="ORF">US86_C0001G0166</name>
</gene>
<dbReference type="InterPro" id="IPR050177">
    <property type="entry name" value="Lipid_A_modif_metabolic_enz"/>
</dbReference>
<feature type="domain" description="Ketoreductase" evidence="1">
    <location>
        <begin position="2"/>
        <end position="139"/>
    </location>
</feature>
<proteinExistence type="predicted"/>
<evidence type="ECO:0000313" key="2">
    <source>
        <dbReference type="EMBL" id="KKQ67239.1"/>
    </source>
</evidence>
<sequence>MGKILITGAAGFIGSHLVDLLLEEGEPIKRLRLLIPKGVSTKNISRAIEKKVDVIFGDIRDKKVVKKAMEGVEVVYHLAARIDFDGKSYEEYEGVNVEGTQNLLDACRGKKIQKFVFFSSIAVFGLPAGIGNIVNWDESFPKKYTNYYGQSKFEAEKRVIKAHEEWGIPYAIIRPASVYGPREQGPTLALYRAIKQNRFFMIGNGDNKMHYVFVRDLVGGARQAQLSLVRNGDYILAGDRPVKLSDLIKHIAGSIGKTVPSWYIPTDVALILSYVLEWVGKIVGIKPPLFPSRVKTMTTTYYYNIAKARKEIDYDPKVSFKEGAESTGRWYLENNLL</sequence>
<dbReference type="Proteomes" id="UP000034235">
    <property type="component" value="Unassembled WGS sequence"/>
</dbReference>
<dbReference type="EMBL" id="LBUP01000001">
    <property type="protein sequence ID" value="KKQ67239.1"/>
    <property type="molecule type" value="Genomic_DNA"/>
</dbReference>
<dbReference type="InterPro" id="IPR057326">
    <property type="entry name" value="KR_dom"/>
</dbReference>
<name>A0A0G0M0S3_9BACT</name>